<proteinExistence type="predicted"/>
<dbReference type="EMBL" id="LFIV01000078">
    <property type="protein sequence ID" value="KZL71128.1"/>
    <property type="molecule type" value="Genomic_DNA"/>
</dbReference>
<organism evidence="2 3">
    <name type="scientific">Colletotrichum tofieldiae</name>
    <dbReference type="NCBI Taxonomy" id="708197"/>
    <lineage>
        <taxon>Eukaryota</taxon>
        <taxon>Fungi</taxon>
        <taxon>Dikarya</taxon>
        <taxon>Ascomycota</taxon>
        <taxon>Pezizomycotina</taxon>
        <taxon>Sordariomycetes</taxon>
        <taxon>Hypocreomycetidae</taxon>
        <taxon>Glomerellales</taxon>
        <taxon>Glomerellaceae</taxon>
        <taxon>Colletotrichum</taxon>
        <taxon>Colletotrichum spaethianum species complex</taxon>
    </lineage>
</organism>
<comment type="caution">
    <text evidence="2">The sequence shown here is derived from an EMBL/GenBank/DDBJ whole genome shotgun (WGS) entry which is preliminary data.</text>
</comment>
<keyword evidence="1" id="KW-1133">Transmembrane helix</keyword>
<evidence type="ECO:0000313" key="3">
    <source>
        <dbReference type="Proteomes" id="UP000076552"/>
    </source>
</evidence>
<dbReference type="AlphaFoldDB" id="A0A166SSB0"/>
<sequence>LRLEHPRLSLPHRALAARANEPGAGTALRSALFRPRGLLSDLGLLLGADVEAAFEKLSFVHHLSILVDDDRAALFVDLFCDVGLGLLLTRVVFFRPRCRASLALVLRRLQDLGMPLLALVEEVLIERAHATRLVLLRLFLLPPLLFFLDSPVLLLLLLVRLRDELLLVRVLLTLGLSLPRNLLLFGNQRIAFTHGSRLEQAFHVLRLPLDVLLCLLLLGLERLVYPIVVVDAWVELLRLLSVFLRCERAREVAKHGAFLLLGFTRGWKCR</sequence>
<evidence type="ECO:0000256" key="1">
    <source>
        <dbReference type="SAM" id="Phobius"/>
    </source>
</evidence>
<evidence type="ECO:0000313" key="2">
    <source>
        <dbReference type="EMBL" id="KZL71128.1"/>
    </source>
</evidence>
<feature type="non-terminal residue" evidence="2">
    <location>
        <position position="1"/>
    </location>
</feature>
<keyword evidence="3" id="KW-1185">Reference proteome</keyword>
<accession>A0A166SSB0</accession>
<feature type="transmembrane region" description="Helical" evidence="1">
    <location>
        <begin position="72"/>
        <end position="93"/>
    </location>
</feature>
<name>A0A166SSB0_9PEZI</name>
<reference evidence="2 3" key="1">
    <citation type="submission" date="2015-06" db="EMBL/GenBank/DDBJ databases">
        <title>Survival trade-offs in plant roots during colonization by closely related pathogenic and mutualistic fungi.</title>
        <authorList>
            <person name="Hacquard S."/>
            <person name="Kracher B."/>
            <person name="Hiruma K."/>
            <person name="Weinman A."/>
            <person name="Muench P."/>
            <person name="Garrido Oter R."/>
            <person name="Ver Loren van Themaat E."/>
            <person name="Dallerey J.-F."/>
            <person name="Damm U."/>
            <person name="Henrissat B."/>
            <person name="Lespinet O."/>
            <person name="Thon M."/>
            <person name="Kemen E."/>
            <person name="McHardy A.C."/>
            <person name="Schulze-Lefert P."/>
            <person name="O'Connell R.J."/>
        </authorList>
    </citation>
    <scope>NUCLEOTIDE SEQUENCE [LARGE SCALE GENOMIC DNA]</scope>
    <source>
        <strain evidence="2 3">0861</strain>
    </source>
</reference>
<gene>
    <name evidence="2" type="ORF">CT0861_06937</name>
</gene>
<dbReference type="Proteomes" id="UP000076552">
    <property type="component" value="Unassembled WGS sequence"/>
</dbReference>
<keyword evidence="1" id="KW-0812">Transmembrane</keyword>
<feature type="transmembrane region" description="Helical" evidence="1">
    <location>
        <begin position="165"/>
        <end position="186"/>
    </location>
</feature>
<feature type="transmembrane region" description="Helical" evidence="1">
    <location>
        <begin position="134"/>
        <end position="159"/>
    </location>
</feature>
<keyword evidence="1" id="KW-0472">Membrane</keyword>
<protein>
    <submittedName>
        <fullName evidence="2">Uncharacterized protein</fullName>
    </submittedName>
</protein>